<dbReference type="EMBL" id="JAAMPC010000001">
    <property type="protein sequence ID" value="KAG2331520.1"/>
    <property type="molecule type" value="Genomic_DNA"/>
</dbReference>
<keyword evidence="3" id="KW-1185">Reference proteome</keyword>
<evidence type="ECO:0000256" key="1">
    <source>
        <dbReference type="SAM" id="Phobius"/>
    </source>
</evidence>
<sequence>MALTVSADELKDYFLVMGVVLFFLIGLLAESIVKRREQILEDMENRRYGKKTLDNLRNCLCGCGVDRCAIYQKDLKTLEKTLEKSNCKHIKAIFSRFKADP</sequence>
<accession>A0A8X7WLP0</accession>
<keyword evidence="1" id="KW-1133">Transmembrane helix</keyword>
<evidence type="ECO:0000313" key="3">
    <source>
        <dbReference type="Proteomes" id="UP000886595"/>
    </source>
</evidence>
<name>A0A8X7WLP0_BRACI</name>
<comment type="caution">
    <text evidence="2">The sequence shown here is derived from an EMBL/GenBank/DDBJ whole genome shotgun (WGS) entry which is preliminary data.</text>
</comment>
<keyword evidence="1" id="KW-0812">Transmembrane</keyword>
<gene>
    <name evidence="2" type="ORF">Bca52824_002700</name>
</gene>
<feature type="transmembrane region" description="Helical" evidence="1">
    <location>
        <begin position="13"/>
        <end position="33"/>
    </location>
</feature>
<dbReference type="OrthoDB" id="10337219at2759"/>
<organism evidence="2 3">
    <name type="scientific">Brassica carinata</name>
    <name type="common">Ethiopian mustard</name>
    <name type="synonym">Abyssinian cabbage</name>
    <dbReference type="NCBI Taxonomy" id="52824"/>
    <lineage>
        <taxon>Eukaryota</taxon>
        <taxon>Viridiplantae</taxon>
        <taxon>Streptophyta</taxon>
        <taxon>Embryophyta</taxon>
        <taxon>Tracheophyta</taxon>
        <taxon>Spermatophyta</taxon>
        <taxon>Magnoliopsida</taxon>
        <taxon>eudicotyledons</taxon>
        <taxon>Gunneridae</taxon>
        <taxon>Pentapetalae</taxon>
        <taxon>rosids</taxon>
        <taxon>malvids</taxon>
        <taxon>Brassicales</taxon>
        <taxon>Brassicaceae</taxon>
        <taxon>Brassiceae</taxon>
        <taxon>Brassica</taxon>
    </lineage>
</organism>
<reference evidence="2 3" key="1">
    <citation type="submission" date="2020-02" db="EMBL/GenBank/DDBJ databases">
        <authorList>
            <person name="Ma Q."/>
            <person name="Huang Y."/>
            <person name="Song X."/>
            <person name="Pei D."/>
        </authorList>
    </citation>
    <scope>NUCLEOTIDE SEQUENCE [LARGE SCALE GENOMIC DNA]</scope>
    <source>
        <strain evidence="2">Sxm20200214</strain>
        <tissue evidence="2">Leaf</tissue>
    </source>
</reference>
<keyword evidence="1" id="KW-0472">Membrane</keyword>
<proteinExistence type="predicted"/>
<dbReference type="AlphaFoldDB" id="A0A8X7WLP0"/>
<protein>
    <submittedName>
        <fullName evidence="2">Uncharacterized protein</fullName>
    </submittedName>
</protein>
<evidence type="ECO:0000313" key="2">
    <source>
        <dbReference type="EMBL" id="KAG2331520.1"/>
    </source>
</evidence>
<dbReference type="Proteomes" id="UP000886595">
    <property type="component" value="Unassembled WGS sequence"/>
</dbReference>